<dbReference type="OrthoDB" id="8922241at2759"/>
<dbReference type="Gene3D" id="3.30.160.60">
    <property type="entry name" value="Classic Zinc Finger"/>
    <property type="match status" value="2"/>
</dbReference>
<evidence type="ECO:0000256" key="3">
    <source>
        <dbReference type="ARBA" id="ARBA00022833"/>
    </source>
</evidence>
<keyword evidence="3" id="KW-0862">Zinc</keyword>
<protein>
    <recommendedName>
        <fullName evidence="6">C2H2-type domain-containing protein</fullName>
    </recommendedName>
</protein>
<evidence type="ECO:0000313" key="8">
    <source>
        <dbReference type="Proteomes" id="UP000078512"/>
    </source>
</evidence>
<dbReference type="PROSITE" id="PS00028">
    <property type="entry name" value="ZINC_FINGER_C2H2_1"/>
    <property type="match status" value="1"/>
</dbReference>
<dbReference type="PANTHER" id="PTHR23235">
    <property type="entry name" value="KRUEPPEL-LIKE TRANSCRIPTION FACTOR"/>
    <property type="match status" value="1"/>
</dbReference>
<reference evidence="7 8" key="1">
    <citation type="submission" date="2016-05" db="EMBL/GenBank/DDBJ databases">
        <title>Genome sequencing reveals origins of a unique bacterial endosymbiosis in the earliest lineages of terrestrial Fungi.</title>
        <authorList>
            <consortium name="DOE Joint Genome Institute"/>
            <person name="Uehling J."/>
            <person name="Gryganskyi A."/>
            <person name="Hameed K."/>
            <person name="Tschaplinski T."/>
            <person name="Misztal P."/>
            <person name="Wu S."/>
            <person name="Desiro A."/>
            <person name="Vande Pol N."/>
            <person name="Du Z.-Y."/>
            <person name="Zienkiewicz A."/>
            <person name="Zienkiewicz K."/>
            <person name="Morin E."/>
            <person name="Tisserant E."/>
            <person name="Splivallo R."/>
            <person name="Hainaut M."/>
            <person name="Henrissat B."/>
            <person name="Ohm R."/>
            <person name="Kuo A."/>
            <person name="Yan J."/>
            <person name="Lipzen A."/>
            <person name="Nolan M."/>
            <person name="Labutti K."/>
            <person name="Barry K."/>
            <person name="Goldstein A."/>
            <person name="Labbe J."/>
            <person name="Schadt C."/>
            <person name="Tuskan G."/>
            <person name="Grigoriev I."/>
            <person name="Martin F."/>
            <person name="Vilgalys R."/>
            <person name="Bonito G."/>
        </authorList>
    </citation>
    <scope>NUCLEOTIDE SEQUENCE [LARGE SCALE GENOMIC DNA]</scope>
    <source>
        <strain evidence="7 8">AG-77</strain>
    </source>
</reference>
<dbReference type="STRING" id="1314771.A0A197JDA8"/>
<evidence type="ECO:0000259" key="6">
    <source>
        <dbReference type="PROSITE" id="PS50157"/>
    </source>
</evidence>
<dbReference type="InterPro" id="IPR013087">
    <property type="entry name" value="Znf_C2H2_type"/>
</dbReference>
<sequence length="460" mass="51786">MPRHAASQPERLQPGLEVDVDTLSPNVTAYYLDASPWSPQFHSLQKALQVVSLNHARGKVSDTDLPQNYRGPSFTPVETTQGGFCCITGVAFQDERNGPEAYGYVVEKGDLNYILQPEPTDTNTPVDGSKTYNVCAKAKSKTQYIVRPRDLPAPQDCPKSCRELYERAVDSVHGRRTSAPLTIRSPLPQPPTASTILHGDEFCRPLDNTITTVSCRVPCFTDSDFGHKQIQKYVVIEFSLISGGWVEDIRRYTIPVSVDDQCYPFKFTELSYSIFYLRESVLSRCWVSGVVSNVPTDPASLSCKNDDTHAPALENDNTSSRPLSKTKTMGKAKAKDKAIVKPYVCPYPDCTKAFTKKGNQMTHTIKHYQKFTCTTCSCTFSQQTDLDRHYRNVHLGWRWKCNQCSRLFTRESVAGNHPSCQADEQRPGIEKVIVPAEECRRCQPSEHQQQSQPRQKRLCQ</sequence>
<feature type="region of interest" description="Disordered" evidence="5">
    <location>
        <begin position="305"/>
        <end position="330"/>
    </location>
</feature>
<evidence type="ECO:0000256" key="5">
    <source>
        <dbReference type="SAM" id="MobiDB-lite"/>
    </source>
</evidence>
<dbReference type="PROSITE" id="PS50157">
    <property type="entry name" value="ZINC_FINGER_C2H2_2"/>
    <property type="match status" value="2"/>
</dbReference>
<proteinExistence type="predicted"/>
<feature type="domain" description="C2H2-type" evidence="6">
    <location>
        <begin position="343"/>
        <end position="372"/>
    </location>
</feature>
<dbReference type="GO" id="GO:0008270">
    <property type="term" value="F:zinc ion binding"/>
    <property type="evidence" value="ECO:0007669"/>
    <property type="project" value="UniProtKB-KW"/>
</dbReference>
<dbReference type="Pfam" id="PF00096">
    <property type="entry name" value="zf-C2H2"/>
    <property type="match status" value="2"/>
</dbReference>
<dbReference type="GO" id="GO:0000981">
    <property type="term" value="F:DNA-binding transcription factor activity, RNA polymerase II-specific"/>
    <property type="evidence" value="ECO:0007669"/>
    <property type="project" value="TreeGrafter"/>
</dbReference>
<name>A0A197JDA8_9FUNG</name>
<dbReference type="InterPro" id="IPR036236">
    <property type="entry name" value="Znf_C2H2_sf"/>
</dbReference>
<accession>A0A197JDA8</accession>
<dbReference type="EMBL" id="KV442129">
    <property type="protein sequence ID" value="OAQ23117.1"/>
    <property type="molecule type" value="Genomic_DNA"/>
</dbReference>
<feature type="compositionally biased region" description="Polar residues" evidence="5">
    <location>
        <begin position="315"/>
        <end position="327"/>
    </location>
</feature>
<gene>
    <name evidence="7" type="ORF">K457DRAFT_159529</name>
</gene>
<organism evidence="7 8">
    <name type="scientific">Linnemannia elongata AG-77</name>
    <dbReference type="NCBI Taxonomy" id="1314771"/>
    <lineage>
        <taxon>Eukaryota</taxon>
        <taxon>Fungi</taxon>
        <taxon>Fungi incertae sedis</taxon>
        <taxon>Mucoromycota</taxon>
        <taxon>Mortierellomycotina</taxon>
        <taxon>Mortierellomycetes</taxon>
        <taxon>Mortierellales</taxon>
        <taxon>Mortierellaceae</taxon>
        <taxon>Linnemannia</taxon>
    </lineage>
</organism>
<evidence type="ECO:0000256" key="2">
    <source>
        <dbReference type="ARBA" id="ARBA00022771"/>
    </source>
</evidence>
<dbReference type="AlphaFoldDB" id="A0A197JDA8"/>
<dbReference type="SMART" id="SM00355">
    <property type="entry name" value="ZnF_C2H2"/>
    <property type="match status" value="2"/>
</dbReference>
<dbReference type="GO" id="GO:0000978">
    <property type="term" value="F:RNA polymerase II cis-regulatory region sequence-specific DNA binding"/>
    <property type="evidence" value="ECO:0007669"/>
    <property type="project" value="TreeGrafter"/>
</dbReference>
<keyword evidence="1" id="KW-0479">Metal-binding</keyword>
<keyword evidence="2 4" id="KW-0863">Zinc-finger</keyword>
<dbReference type="PANTHER" id="PTHR23235:SF120">
    <property type="entry name" value="KRUPPEL-LIKE FACTOR 15"/>
    <property type="match status" value="1"/>
</dbReference>
<feature type="domain" description="C2H2-type" evidence="6">
    <location>
        <begin position="371"/>
        <end position="399"/>
    </location>
</feature>
<evidence type="ECO:0000256" key="1">
    <source>
        <dbReference type="ARBA" id="ARBA00022723"/>
    </source>
</evidence>
<dbReference type="Proteomes" id="UP000078512">
    <property type="component" value="Unassembled WGS sequence"/>
</dbReference>
<keyword evidence="8" id="KW-1185">Reference proteome</keyword>
<evidence type="ECO:0000313" key="7">
    <source>
        <dbReference type="EMBL" id="OAQ23117.1"/>
    </source>
</evidence>
<dbReference type="SUPFAM" id="SSF57667">
    <property type="entry name" value="beta-beta-alpha zinc fingers"/>
    <property type="match status" value="2"/>
</dbReference>
<evidence type="ECO:0000256" key="4">
    <source>
        <dbReference type="PROSITE-ProRule" id="PRU00042"/>
    </source>
</evidence>